<evidence type="ECO:0000256" key="9">
    <source>
        <dbReference type="SAM" id="MobiDB-lite"/>
    </source>
</evidence>
<evidence type="ECO:0000256" key="1">
    <source>
        <dbReference type="ARBA" id="ARBA00022645"/>
    </source>
</evidence>
<keyword evidence="5" id="KW-0378">Hydrolase</keyword>
<dbReference type="InterPro" id="IPR036950">
    <property type="entry name" value="PBP_transglycosylase"/>
</dbReference>
<comment type="catalytic activity">
    <reaction evidence="7">
        <text>Preferential cleavage: (Ac)2-L-Lys-D-Ala-|-D-Ala. Also transpeptidation of peptidyl-alanyl moieties that are N-acyl substituents of D-alanine.</text>
        <dbReference type="EC" id="3.4.16.4"/>
    </reaction>
</comment>
<keyword evidence="10" id="KW-1133">Transmembrane helix</keyword>
<feature type="compositionally biased region" description="Acidic residues" evidence="9">
    <location>
        <begin position="688"/>
        <end position="700"/>
    </location>
</feature>
<evidence type="ECO:0000256" key="5">
    <source>
        <dbReference type="ARBA" id="ARBA00022801"/>
    </source>
</evidence>
<protein>
    <submittedName>
        <fullName evidence="13">Transglycosylase domain-containing protein</fullName>
    </submittedName>
</protein>
<keyword evidence="1" id="KW-0121">Carboxypeptidase</keyword>
<dbReference type="Proteomes" id="UP001219037">
    <property type="component" value="Chromosome"/>
</dbReference>
<name>A0ABY8H9H5_9MICC</name>
<evidence type="ECO:0000256" key="4">
    <source>
        <dbReference type="ARBA" id="ARBA00022679"/>
    </source>
</evidence>
<dbReference type="Gene3D" id="1.10.3810.10">
    <property type="entry name" value="Biosynthetic peptidoglycan transglycosylase-like"/>
    <property type="match status" value="1"/>
</dbReference>
<dbReference type="EMBL" id="CP121252">
    <property type="protein sequence ID" value="WFP17813.1"/>
    <property type="molecule type" value="Genomic_DNA"/>
</dbReference>
<evidence type="ECO:0000259" key="12">
    <source>
        <dbReference type="Pfam" id="PF00912"/>
    </source>
</evidence>
<dbReference type="Pfam" id="PF00912">
    <property type="entry name" value="Transgly"/>
    <property type="match status" value="1"/>
</dbReference>
<evidence type="ECO:0000313" key="14">
    <source>
        <dbReference type="Proteomes" id="UP001219037"/>
    </source>
</evidence>
<evidence type="ECO:0000256" key="3">
    <source>
        <dbReference type="ARBA" id="ARBA00022676"/>
    </source>
</evidence>
<evidence type="ECO:0000256" key="6">
    <source>
        <dbReference type="ARBA" id="ARBA00023268"/>
    </source>
</evidence>
<dbReference type="RefSeq" id="WP_278159552.1">
    <property type="nucleotide sequence ID" value="NZ_CP121252.1"/>
</dbReference>
<dbReference type="InterPro" id="IPR050396">
    <property type="entry name" value="Glycosyltr_51/Transpeptidase"/>
</dbReference>
<reference evidence="13 14" key="1">
    <citation type="submission" date="2023-04" db="EMBL/GenBank/DDBJ databases">
        <title>Funneling lignin-derived compounds into biodiesel using alkali-halophilic Citricoccus sp. P2.</title>
        <authorList>
            <person name="Luo C.-B."/>
        </authorList>
    </citation>
    <scope>NUCLEOTIDE SEQUENCE [LARGE SCALE GENOMIC DNA]</scope>
    <source>
        <strain evidence="13 14">P2</strain>
    </source>
</reference>
<dbReference type="Pfam" id="PF00905">
    <property type="entry name" value="Transpeptidase"/>
    <property type="match status" value="1"/>
</dbReference>
<dbReference type="InterPro" id="IPR012338">
    <property type="entry name" value="Beta-lactam/transpept-like"/>
</dbReference>
<keyword evidence="10" id="KW-0472">Membrane</keyword>
<dbReference type="SUPFAM" id="SSF56601">
    <property type="entry name" value="beta-lactamase/transpeptidase-like"/>
    <property type="match status" value="1"/>
</dbReference>
<proteinExistence type="predicted"/>
<feature type="region of interest" description="Disordered" evidence="9">
    <location>
        <begin position="682"/>
        <end position="712"/>
    </location>
</feature>
<evidence type="ECO:0000313" key="13">
    <source>
        <dbReference type="EMBL" id="WFP17813.1"/>
    </source>
</evidence>
<evidence type="ECO:0000256" key="2">
    <source>
        <dbReference type="ARBA" id="ARBA00022670"/>
    </source>
</evidence>
<evidence type="ECO:0000256" key="10">
    <source>
        <dbReference type="SAM" id="Phobius"/>
    </source>
</evidence>
<dbReference type="InterPro" id="IPR001264">
    <property type="entry name" value="Glyco_trans_51"/>
</dbReference>
<evidence type="ECO:0000256" key="7">
    <source>
        <dbReference type="ARBA" id="ARBA00034000"/>
    </source>
</evidence>
<keyword evidence="2" id="KW-0645">Protease</keyword>
<feature type="transmembrane region" description="Helical" evidence="10">
    <location>
        <begin position="12"/>
        <end position="38"/>
    </location>
</feature>
<dbReference type="InterPro" id="IPR001460">
    <property type="entry name" value="PCN-bd_Tpept"/>
</dbReference>
<gene>
    <name evidence="13" type="ORF">P8192_06885</name>
</gene>
<keyword evidence="6" id="KW-0511">Multifunctional enzyme</keyword>
<keyword evidence="14" id="KW-1185">Reference proteome</keyword>
<comment type="catalytic activity">
    <reaction evidence="8">
        <text>[GlcNAc-(1-&gt;4)-Mur2Ac(oyl-L-Ala-gamma-D-Glu-L-Lys-D-Ala-D-Ala)](n)-di-trans,octa-cis-undecaprenyl diphosphate + beta-D-GlcNAc-(1-&gt;4)-Mur2Ac(oyl-L-Ala-gamma-D-Glu-L-Lys-D-Ala-D-Ala)-di-trans,octa-cis-undecaprenyl diphosphate = [GlcNAc-(1-&gt;4)-Mur2Ac(oyl-L-Ala-gamma-D-Glu-L-Lys-D-Ala-D-Ala)](n+1)-di-trans,octa-cis-undecaprenyl diphosphate + di-trans,octa-cis-undecaprenyl diphosphate + H(+)</text>
        <dbReference type="Rhea" id="RHEA:23708"/>
        <dbReference type="Rhea" id="RHEA-COMP:9602"/>
        <dbReference type="Rhea" id="RHEA-COMP:9603"/>
        <dbReference type="ChEBI" id="CHEBI:15378"/>
        <dbReference type="ChEBI" id="CHEBI:58405"/>
        <dbReference type="ChEBI" id="CHEBI:60033"/>
        <dbReference type="ChEBI" id="CHEBI:78435"/>
        <dbReference type="EC" id="2.4.99.28"/>
    </reaction>
</comment>
<feature type="domain" description="Glycosyl transferase family 51" evidence="12">
    <location>
        <begin position="76"/>
        <end position="262"/>
    </location>
</feature>
<dbReference type="Gene3D" id="3.40.710.10">
    <property type="entry name" value="DD-peptidase/beta-lactamase superfamily"/>
    <property type="match status" value="1"/>
</dbReference>
<evidence type="ECO:0000259" key="11">
    <source>
        <dbReference type="Pfam" id="PF00905"/>
    </source>
</evidence>
<dbReference type="PANTHER" id="PTHR32282">
    <property type="entry name" value="BINDING PROTEIN TRANSPEPTIDASE, PUTATIVE-RELATED"/>
    <property type="match status" value="1"/>
</dbReference>
<keyword evidence="4" id="KW-0808">Transferase</keyword>
<sequence>MTSSQRRHGLVPIYGKIALFFGISALCGVLVAGFFLPWASTGATMAQGGNQILEENPAELEDASIGVPSRILASDGTEIATFYAENRQPVEINEIAEDLQHAVVAIEDERFYEHNGTDLRGIARAAASNLTSDTTQGASTITHQYVSQLILNADQLAGEDDLAMSGSTTVADRLNEARIAVDLEEEMSKDEILAGYLNIVLLGGRNYGVEAASQYLWGIPASELNLAQSALLAGLIQNPNGLNPEENPEGALERRDAVLEAMVRNDYITEAERDEASAQDLDLDIHQRSSGCQSAAFGPYVCDYVVRSIQGDEAFGDSVEEREALLNRGGLEITTTLDATLQQEADAEVARTVPADDPSGAGASLVTVQPGTGNIMAMAQNTTYSTADEAGATTLNFNVDQNMGGGNGFQAGSTLKPFVAAAWIDAGNSMTDTVDASRDEYEQGATFDAQCQPGGEVAIPDEDGWNISNAIEDMNKEMTVDYGLYWSINTSTVATLAELDVCDVTELTTDLGIHRADDGEPLNPANPSFVLGAEEVSPLTQASAFAAFAADGTYCRPRILSDVTDAAGNNYEVPAEDCTEAVDPDTVAQLNETLGLIASERVAEGEASFPMAGKTGTNNNESSTWFIGYTSGLATASWVGSYTELSSLAGVPINGTAHEDFWGSTLAAPQWLNYMNAVGEDHPTEEFTTPEESDFDDVDDLDRYDLDHDGSE</sequence>
<keyword evidence="10" id="KW-0812">Transmembrane</keyword>
<dbReference type="InterPro" id="IPR023346">
    <property type="entry name" value="Lysozyme-like_dom_sf"/>
</dbReference>
<accession>A0ABY8H9H5</accession>
<dbReference type="PANTHER" id="PTHR32282:SF33">
    <property type="entry name" value="PEPTIDOGLYCAN GLYCOSYLTRANSFERASE"/>
    <property type="match status" value="1"/>
</dbReference>
<evidence type="ECO:0000256" key="8">
    <source>
        <dbReference type="ARBA" id="ARBA00049902"/>
    </source>
</evidence>
<organism evidence="13 14">
    <name type="scientific">Citricoccus muralis</name>
    <dbReference type="NCBI Taxonomy" id="169134"/>
    <lineage>
        <taxon>Bacteria</taxon>
        <taxon>Bacillati</taxon>
        <taxon>Actinomycetota</taxon>
        <taxon>Actinomycetes</taxon>
        <taxon>Micrococcales</taxon>
        <taxon>Micrococcaceae</taxon>
        <taxon>Citricoccus</taxon>
    </lineage>
</organism>
<feature type="compositionally biased region" description="Basic and acidic residues" evidence="9">
    <location>
        <begin position="701"/>
        <end position="712"/>
    </location>
</feature>
<dbReference type="SUPFAM" id="SSF53955">
    <property type="entry name" value="Lysozyme-like"/>
    <property type="match status" value="1"/>
</dbReference>
<feature type="domain" description="Penicillin-binding protein transpeptidase" evidence="11">
    <location>
        <begin position="364"/>
        <end position="631"/>
    </location>
</feature>
<keyword evidence="3" id="KW-0328">Glycosyltransferase</keyword>